<dbReference type="EMBL" id="JBHUIR010000034">
    <property type="protein sequence ID" value="MFD2260063.1"/>
    <property type="molecule type" value="Genomic_DNA"/>
</dbReference>
<protein>
    <submittedName>
        <fullName evidence="4">Ubiquinol-cytochrome C chaperone family protein</fullName>
    </submittedName>
</protein>
<gene>
    <name evidence="4" type="ORF">ACFSMZ_09825</name>
</gene>
<comment type="similarity">
    <text evidence="2">Belongs to the UPF0174 family.</text>
</comment>
<proteinExistence type="inferred from homology"/>
<dbReference type="PIRSF" id="PIRSF032079">
    <property type="entry name" value="UCP032079"/>
    <property type="match status" value="1"/>
</dbReference>
<comment type="similarity">
    <text evidence="1">Belongs to the CBP3 family.</text>
</comment>
<accession>A0ABW5DG27</accession>
<feature type="domain" description="Ubiquinol-cytochrome c chaperone" evidence="3">
    <location>
        <begin position="36"/>
        <end position="172"/>
    </location>
</feature>
<dbReference type="InterPro" id="IPR007129">
    <property type="entry name" value="Ubiqinol_cyt_c_chaperone_CPB3"/>
</dbReference>
<organism evidence="4 5">
    <name type="scientific">Chelativorans composti</name>
    <dbReference type="NCBI Taxonomy" id="768533"/>
    <lineage>
        <taxon>Bacteria</taxon>
        <taxon>Pseudomonadati</taxon>
        <taxon>Pseudomonadota</taxon>
        <taxon>Alphaproteobacteria</taxon>
        <taxon>Hyphomicrobiales</taxon>
        <taxon>Phyllobacteriaceae</taxon>
        <taxon>Chelativorans</taxon>
    </lineage>
</organism>
<reference evidence="5" key="1">
    <citation type="journal article" date="2019" name="Int. J. Syst. Evol. Microbiol.">
        <title>The Global Catalogue of Microorganisms (GCM) 10K type strain sequencing project: providing services to taxonomists for standard genome sequencing and annotation.</title>
        <authorList>
            <consortium name="The Broad Institute Genomics Platform"/>
            <consortium name="The Broad Institute Genome Sequencing Center for Infectious Disease"/>
            <person name="Wu L."/>
            <person name="Ma J."/>
        </authorList>
    </citation>
    <scope>NUCLEOTIDE SEQUENCE [LARGE SCALE GENOMIC DNA]</scope>
    <source>
        <strain evidence="5">KCTC 23707</strain>
    </source>
</reference>
<dbReference type="InterPro" id="IPR014569">
    <property type="entry name" value="Ubq_cyt-c_CBP3-rel"/>
</dbReference>
<dbReference type="Proteomes" id="UP001597373">
    <property type="component" value="Unassembled WGS sequence"/>
</dbReference>
<evidence type="ECO:0000313" key="4">
    <source>
        <dbReference type="EMBL" id="MFD2260063.1"/>
    </source>
</evidence>
<dbReference type="RefSeq" id="WP_165278744.1">
    <property type="nucleotide sequence ID" value="NZ_BAABGS010000075.1"/>
</dbReference>
<dbReference type="PANTHER" id="PTHR12184">
    <property type="entry name" value="UBIQUINOL-CYTOCHROME C REDUCTASE COMPLEX ASSEMBLY FACTOR 1 FAMILY MEMBER"/>
    <property type="match status" value="1"/>
</dbReference>
<comment type="caution">
    <text evidence="4">The sequence shown here is derived from an EMBL/GenBank/DDBJ whole genome shotgun (WGS) entry which is preliminary data.</text>
</comment>
<dbReference type="Pfam" id="PF03981">
    <property type="entry name" value="Ubiq_cyt_C_chap"/>
    <property type="match status" value="1"/>
</dbReference>
<sequence length="180" mass="20377">MFRWLFGQGRKKRQAIVDALYERIVAGARQPAFYAQLGVPDTPLGRFEMLSVHFFLFLHRVRDRQGALQDIAQELTDQFFQDLDHSLREIGIGDMGVPRRMKKFARMFYGRLASYTEAVDAGDEAALAEALKRNIHPDQEKWEGAAPLAAYVMRAAAALQSVSDEELAAGTLRLISFEQE</sequence>
<name>A0ABW5DG27_9HYPH</name>
<dbReference type="InterPro" id="IPR021150">
    <property type="entry name" value="Ubiq_cyt_c_chap"/>
</dbReference>
<evidence type="ECO:0000256" key="1">
    <source>
        <dbReference type="ARBA" id="ARBA00006407"/>
    </source>
</evidence>
<keyword evidence="5" id="KW-1185">Reference proteome</keyword>
<evidence type="ECO:0000256" key="2">
    <source>
        <dbReference type="ARBA" id="ARBA00006436"/>
    </source>
</evidence>
<dbReference type="PANTHER" id="PTHR12184:SF1">
    <property type="entry name" value="UBIQUINOL-CYTOCHROME-C REDUCTASE COMPLEX ASSEMBLY FACTOR 1"/>
    <property type="match status" value="1"/>
</dbReference>
<evidence type="ECO:0000259" key="3">
    <source>
        <dbReference type="Pfam" id="PF03981"/>
    </source>
</evidence>
<evidence type="ECO:0000313" key="5">
    <source>
        <dbReference type="Proteomes" id="UP001597373"/>
    </source>
</evidence>